<dbReference type="RefSeq" id="WP_221445528.1">
    <property type="nucleotide sequence ID" value="NZ_JACHJT010000001.1"/>
</dbReference>
<organism evidence="1 2">
    <name type="scientific">Lipingzhangella halophila</name>
    <dbReference type="NCBI Taxonomy" id="1783352"/>
    <lineage>
        <taxon>Bacteria</taxon>
        <taxon>Bacillati</taxon>
        <taxon>Actinomycetota</taxon>
        <taxon>Actinomycetes</taxon>
        <taxon>Streptosporangiales</taxon>
        <taxon>Nocardiopsidaceae</taxon>
        <taxon>Lipingzhangella</taxon>
    </lineage>
</organism>
<dbReference type="Gene3D" id="3.40.50.1820">
    <property type="entry name" value="alpha/beta hydrolase"/>
    <property type="match status" value="1"/>
</dbReference>
<comment type="caution">
    <text evidence="1">The sequence shown here is derived from an EMBL/GenBank/DDBJ whole genome shotgun (WGS) entry which is preliminary data.</text>
</comment>
<accession>A0A7W7W395</accession>
<evidence type="ECO:0008006" key="3">
    <source>
        <dbReference type="Google" id="ProtNLM"/>
    </source>
</evidence>
<sequence length="103" mass="10306">MATAPPVTAAAVTAITAMTAHLSGSRPDVSPLTCSPLLAVVSRLPHIVVGVGEDSGGELCDRASRALAAELGVEPALLPGGHVGFPEDPEAFATRLRQVLAAG</sequence>
<dbReference type="EMBL" id="JACHJT010000001">
    <property type="protein sequence ID" value="MBB4932817.1"/>
    <property type="molecule type" value="Genomic_DNA"/>
</dbReference>
<name>A0A7W7W395_9ACTN</name>
<proteinExistence type="predicted"/>
<dbReference type="AlphaFoldDB" id="A0A7W7W395"/>
<dbReference type="Proteomes" id="UP000523007">
    <property type="component" value="Unassembled WGS sequence"/>
</dbReference>
<reference evidence="1 2" key="1">
    <citation type="submission" date="2020-08" db="EMBL/GenBank/DDBJ databases">
        <title>Sequencing the genomes of 1000 actinobacteria strains.</title>
        <authorList>
            <person name="Klenk H.-P."/>
        </authorList>
    </citation>
    <scope>NUCLEOTIDE SEQUENCE [LARGE SCALE GENOMIC DNA]</scope>
    <source>
        <strain evidence="1 2">DSM 102030</strain>
    </source>
</reference>
<gene>
    <name evidence="1" type="ORF">F4561_003637</name>
</gene>
<protein>
    <recommendedName>
        <fullName evidence="3">Alpha/beta hydrolase family protein</fullName>
    </recommendedName>
</protein>
<keyword evidence="2" id="KW-1185">Reference proteome</keyword>
<evidence type="ECO:0000313" key="2">
    <source>
        <dbReference type="Proteomes" id="UP000523007"/>
    </source>
</evidence>
<dbReference type="InterPro" id="IPR029058">
    <property type="entry name" value="AB_hydrolase_fold"/>
</dbReference>
<evidence type="ECO:0000313" key="1">
    <source>
        <dbReference type="EMBL" id="MBB4932817.1"/>
    </source>
</evidence>